<accession>A0A3B1CNT7</accession>
<evidence type="ECO:0000313" key="1">
    <source>
        <dbReference type="EMBL" id="VAX31789.1"/>
    </source>
</evidence>
<reference evidence="1" key="1">
    <citation type="submission" date="2018-06" db="EMBL/GenBank/DDBJ databases">
        <authorList>
            <person name="Zhirakovskaya E."/>
        </authorList>
    </citation>
    <scope>NUCLEOTIDE SEQUENCE</scope>
</reference>
<name>A0A3B1CNT7_9ZZZZ</name>
<dbReference type="PANTHER" id="PTHR30203:SF24">
    <property type="entry name" value="BLR4935 PROTEIN"/>
    <property type="match status" value="1"/>
</dbReference>
<organism evidence="1">
    <name type="scientific">hydrothermal vent metagenome</name>
    <dbReference type="NCBI Taxonomy" id="652676"/>
    <lineage>
        <taxon>unclassified sequences</taxon>
        <taxon>metagenomes</taxon>
        <taxon>ecological metagenomes</taxon>
    </lineage>
</organism>
<gene>
    <name evidence="1" type="ORF">MNBD_NITROSPIRAE01-1021</name>
</gene>
<dbReference type="Gene3D" id="1.20.1600.10">
    <property type="entry name" value="Outer membrane efflux proteins (OEP)"/>
    <property type="match status" value="1"/>
</dbReference>
<sequence>MSIVFTALSFVLVLFVPFSNLSWAQDVSVLPESSSLTRGLRSIQADDADKDSMLSSILNEPSEALNIEQAQALALMNHPALLAVSWELRARDAARLQAGLLPNPVFGFEIENFIGSGAFSGTDTAEATLSLQQRFETAGKRSKRKKVAGLERVLLGWDYETLRLSLFTEVSQIFVEVLGDQEKILLAKDLLKLAAQVAEVVERRVDAGKVSPVEAVKAKVALSLAKIELSRAERELISSRKSLSAMWGNTDPQFKSVVGQLSPNAHLPSFEKLSAHLSQNPELARWDTELAQRAAMVDLEKANAVPDVSFGAGFRQFNETDDSALLAGILIDLPVFNRNQGNIQGARAQHSKALAARQTEILRLKTSLAQAYRFLSTTHLEAEGLKNEVLPGAQKAFDAVSEGYRLGKFDLLDVLDAQRTLSQARAQYLQTQVDYQKAVSDVERLIAKKLK</sequence>
<dbReference type="GO" id="GO:0015562">
    <property type="term" value="F:efflux transmembrane transporter activity"/>
    <property type="evidence" value="ECO:0007669"/>
    <property type="project" value="InterPro"/>
</dbReference>
<protein>
    <submittedName>
        <fullName evidence="1">Heavy metal RND efflux outer membrane protein, CzcC family</fullName>
    </submittedName>
</protein>
<proteinExistence type="predicted"/>
<dbReference type="AlphaFoldDB" id="A0A3B1CNT7"/>
<dbReference type="SUPFAM" id="SSF56954">
    <property type="entry name" value="Outer membrane efflux proteins (OEP)"/>
    <property type="match status" value="1"/>
</dbReference>
<dbReference type="EMBL" id="UOGF01000078">
    <property type="protein sequence ID" value="VAX31789.1"/>
    <property type="molecule type" value="Genomic_DNA"/>
</dbReference>
<dbReference type="PANTHER" id="PTHR30203">
    <property type="entry name" value="OUTER MEMBRANE CATION EFFLUX PROTEIN"/>
    <property type="match status" value="1"/>
</dbReference>
<dbReference type="InterPro" id="IPR010131">
    <property type="entry name" value="MdtP/NodT-like"/>
</dbReference>
<dbReference type="Pfam" id="PF02321">
    <property type="entry name" value="OEP"/>
    <property type="match status" value="2"/>
</dbReference>
<dbReference type="InterPro" id="IPR003423">
    <property type="entry name" value="OMP_efflux"/>
</dbReference>